<dbReference type="EMBL" id="CAJVPQ010000556">
    <property type="protein sequence ID" value="CAG8491997.1"/>
    <property type="molecule type" value="Genomic_DNA"/>
</dbReference>
<dbReference type="Proteomes" id="UP000789570">
    <property type="component" value="Unassembled WGS sequence"/>
</dbReference>
<gene>
    <name evidence="1" type="ORF">FCALED_LOCUS3262</name>
</gene>
<proteinExistence type="predicted"/>
<accession>A0A9N8WPF4</accession>
<evidence type="ECO:0000313" key="1">
    <source>
        <dbReference type="EMBL" id="CAG8491997.1"/>
    </source>
</evidence>
<name>A0A9N8WPF4_9GLOM</name>
<protein>
    <submittedName>
        <fullName evidence="1">15709_t:CDS:1</fullName>
    </submittedName>
</protein>
<organism evidence="1 2">
    <name type="scientific">Funneliformis caledonium</name>
    <dbReference type="NCBI Taxonomy" id="1117310"/>
    <lineage>
        <taxon>Eukaryota</taxon>
        <taxon>Fungi</taxon>
        <taxon>Fungi incertae sedis</taxon>
        <taxon>Mucoromycota</taxon>
        <taxon>Glomeromycotina</taxon>
        <taxon>Glomeromycetes</taxon>
        <taxon>Glomerales</taxon>
        <taxon>Glomeraceae</taxon>
        <taxon>Funneliformis</taxon>
    </lineage>
</organism>
<evidence type="ECO:0000313" key="2">
    <source>
        <dbReference type="Proteomes" id="UP000789570"/>
    </source>
</evidence>
<comment type="caution">
    <text evidence="1">The sequence shown here is derived from an EMBL/GenBank/DDBJ whole genome shotgun (WGS) entry which is preliminary data.</text>
</comment>
<reference evidence="1" key="1">
    <citation type="submission" date="2021-06" db="EMBL/GenBank/DDBJ databases">
        <authorList>
            <person name="Kallberg Y."/>
            <person name="Tangrot J."/>
            <person name="Rosling A."/>
        </authorList>
    </citation>
    <scope>NUCLEOTIDE SEQUENCE</scope>
    <source>
        <strain evidence="1">UK204</strain>
    </source>
</reference>
<sequence length="410" mass="46522">MANVEIITQELDYTMREWKERKEALKKFEEGEEEHKRHAREVEEAGCTGGTVKQAGSFIAREANCSSARLQQWHMRWIQQQQSREDKKRAQQSVAYLILEQIAKVYDMKVILDKQNGGNVGQIYADLHTYDEQFHLQGSALIRMRAPTPYSLTYAHKIKRDLAEKAMECAIQNYNFAKQFFGLAALDQTMPVNNNIHYYSFGTDALQWWIYKERLKNNRIAQFAVSTKSCCCLAFDIFLPSPFNMPVLITSAKVSITIDKIASIGYSYLVFLGSFSNSLCAVKVERQEGIAKREAGVLKHLTGVCRVPTRNSSIDTVYTRNVQHVGISLLDTLVKATATTAFASKEEPDTVTGIAAFMNKILMMRRGGNLPWKKYGCEVNEAVDRLDLLHEAMISLSDNDGVELFVAWAR</sequence>
<feature type="non-terminal residue" evidence="1">
    <location>
        <position position="410"/>
    </location>
</feature>
<dbReference type="AlphaFoldDB" id="A0A9N8WPF4"/>
<dbReference type="OrthoDB" id="10478955at2759"/>
<keyword evidence="2" id="KW-1185">Reference proteome</keyword>